<dbReference type="InterPro" id="IPR052065">
    <property type="entry name" value="Compl_asym_regulator"/>
</dbReference>
<keyword evidence="4" id="KW-0677">Repeat</keyword>
<dbReference type="InterPro" id="IPR000884">
    <property type="entry name" value="TSP1_rpt"/>
</dbReference>
<dbReference type="PRINTS" id="PR01705">
    <property type="entry name" value="TSP1REPEAT"/>
</dbReference>
<evidence type="ECO:0000256" key="3">
    <source>
        <dbReference type="ARBA" id="ARBA00022729"/>
    </source>
</evidence>
<dbReference type="Proteomes" id="UP001217089">
    <property type="component" value="Unassembled WGS sequence"/>
</dbReference>
<evidence type="ECO:0000313" key="8">
    <source>
        <dbReference type="Proteomes" id="UP001217089"/>
    </source>
</evidence>
<proteinExistence type="predicted"/>
<dbReference type="PANTHER" id="PTHR22906:SF43">
    <property type="entry name" value="PROPERDIN"/>
    <property type="match status" value="1"/>
</dbReference>
<keyword evidence="8" id="KW-1185">Reference proteome</keyword>
<dbReference type="SMART" id="SM00209">
    <property type="entry name" value="TSP1"/>
    <property type="match status" value="1"/>
</dbReference>
<dbReference type="SUPFAM" id="SSF82895">
    <property type="entry name" value="TSP-1 type 1 repeat"/>
    <property type="match status" value="1"/>
</dbReference>
<comment type="subcellular location">
    <subcellularLocation>
        <location evidence="1">Secreted</location>
    </subcellularLocation>
</comment>
<feature type="non-terminal residue" evidence="7">
    <location>
        <position position="70"/>
    </location>
</feature>
<name>A0ABQ9F0C7_TEGGR</name>
<keyword evidence="3" id="KW-0732">Signal</keyword>
<evidence type="ECO:0000256" key="5">
    <source>
        <dbReference type="ARBA" id="ARBA00023157"/>
    </source>
</evidence>
<evidence type="ECO:0000256" key="6">
    <source>
        <dbReference type="SAM" id="MobiDB-lite"/>
    </source>
</evidence>
<evidence type="ECO:0000256" key="4">
    <source>
        <dbReference type="ARBA" id="ARBA00022737"/>
    </source>
</evidence>
<keyword evidence="2" id="KW-0964">Secreted</keyword>
<dbReference type="InterPro" id="IPR036383">
    <property type="entry name" value="TSP1_rpt_sf"/>
</dbReference>
<dbReference type="EMBL" id="JARBDR010000640">
    <property type="protein sequence ID" value="KAJ8310864.1"/>
    <property type="molecule type" value="Genomic_DNA"/>
</dbReference>
<protein>
    <submittedName>
        <fullName evidence="7">Uncharacterized protein</fullName>
    </submittedName>
</protein>
<evidence type="ECO:0000256" key="1">
    <source>
        <dbReference type="ARBA" id="ARBA00004613"/>
    </source>
</evidence>
<dbReference type="PANTHER" id="PTHR22906">
    <property type="entry name" value="PROPERDIN"/>
    <property type="match status" value="1"/>
</dbReference>
<feature type="region of interest" description="Disordered" evidence="6">
    <location>
        <begin position="50"/>
        <end position="70"/>
    </location>
</feature>
<comment type="caution">
    <text evidence="7">The sequence shown here is derived from an EMBL/GenBank/DDBJ whole genome shotgun (WGS) entry which is preliminary data.</text>
</comment>
<dbReference type="Gene3D" id="2.20.100.10">
    <property type="entry name" value="Thrombospondin type-1 (TSP1) repeat"/>
    <property type="match status" value="1"/>
</dbReference>
<evidence type="ECO:0000256" key="2">
    <source>
        <dbReference type="ARBA" id="ARBA00022525"/>
    </source>
</evidence>
<dbReference type="PROSITE" id="PS50092">
    <property type="entry name" value="TSP1"/>
    <property type="match status" value="1"/>
</dbReference>
<gene>
    <name evidence="7" type="ORF">KUTeg_012729</name>
</gene>
<keyword evidence="5" id="KW-1015">Disulfide bond</keyword>
<dbReference type="Pfam" id="PF00090">
    <property type="entry name" value="TSP_1"/>
    <property type="match status" value="1"/>
</dbReference>
<organism evidence="7 8">
    <name type="scientific">Tegillarca granosa</name>
    <name type="common">Malaysian cockle</name>
    <name type="synonym">Anadara granosa</name>
    <dbReference type="NCBI Taxonomy" id="220873"/>
    <lineage>
        <taxon>Eukaryota</taxon>
        <taxon>Metazoa</taxon>
        <taxon>Spiralia</taxon>
        <taxon>Lophotrochozoa</taxon>
        <taxon>Mollusca</taxon>
        <taxon>Bivalvia</taxon>
        <taxon>Autobranchia</taxon>
        <taxon>Pteriomorphia</taxon>
        <taxon>Arcoida</taxon>
        <taxon>Arcoidea</taxon>
        <taxon>Arcidae</taxon>
        <taxon>Tegillarca</taxon>
    </lineage>
</organism>
<evidence type="ECO:0000313" key="7">
    <source>
        <dbReference type="EMBL" id="KAJ8310864.1"/>
    </source>
</evidence>
<reference evidence="7 8" key="1">
    <citation type="submission" date="2022-12" db="EMBL/GenBank/DDBJ databases">
        <title>Chromosome-level genome of Tegillarca granosa.</title>
        <authorList>
            <person name="Kim J."/>
        </authorList>
    </citation>
    <scope>NUCLEOTIDE SEQUENCE [LARGE SCALE GENOMIC DNA]</scope>
    <source>
        <strain evidence="7">Teg-2019</strain>
        <tissue evidence="7">Adductor muscle</tissue>
    </source>
</reference>
<accession>A0ABQ9F0C7</accession>
<sequence>MFYFYKSFKIIKYRDAFSVNGNWSEWSLWSFCSVNCTMIRSRTCTNPAPAYDGEQCSGNSTDESDCTPCT</sequence>